<dbReference type="RefSeq" id="WP_317140144.1">
    <property type="nucleotide sequence ID" value="NZ_CP118157.1"/>
</dbReference>
<dbReference type="Gene3D" id="3.40.50.1820">
    <property type="entry name" value="alpha/beta hydrolase"/>
    <property type="match status" value="1"/>
</dbReference>
<dbReference type="AlphaFoldDB" id="A0AA97I7I9"/>
<keyword evidence="4" id="KW-1185">Reference proteome</keyword>
<dbReference type="InterPro" id="IPR029058">
    <property type="entry name" value="AB_hydrolase_fold"/>
</dbReference>
<dbReference type="Proteomes" id="UP001305498">
    <property type="component" value="Chromosome"/>
</dbReference>
<name>A0AA97I7I9_9MICO</name>
<dbReference type="EMBL" id="CP118157">
    <property type="protein sequence ID" value="WOF23672.1"/>
    <property type="molecule type" value="Genomic_DNA"/>
</dbReference>
<organism evidence="3 4">
    <name type="scientific">Microbacterium betulae</name>
    <dbReference type="NCBI Taxonomy" id="2981139"/>
    <lineage>
        <taxon>Bacteria</taxon>
        <taxon>Bacillati</taxon>
        <taxon>Actinomycetota</taxon>
        <taxon>Actinomycetes</taxon>
        <taxon>Micrococcales</taxon>
        <taxon>Microbacteriaceae</taxon>
        <taxon>Microbacterium</taxon>
    </lineage>
</organism>
<proteinExistence type="predicted"/>
<protein>
    <submittedName>
        <fullName evidence="3">Alpha/beta hydrolase</fullName>
    </submittedName>
</protein>
<dbReference type="GO" id="GO:0016020">
    <property type="term" value="C:membrane"/>
    <property type="evidence" value="ECO:0007669"/>
    <property type="project" value="TreeGrafter"/>
</dbReference>
<dbReference type="Pfam" id="PF00561">
    <property type="entry name" value="Abhydrolase_1"/>
    <property type="match status" value="1"/>
</dbReference>
<gene>
    <name evidence="3" type="ORF">N8K70_03055</name>
</gene>
<dbReference type="SUPFAM" id="SSF53474">
    <property type="entry name" value="alpha/beta-Hydrolases"/>
    <property type="match status" value="1"/>
</dbReference>
<reference evidence="3 4" key="1">
    <citation type="submission" date="2023-02" db="EMBL/GenBank/DDBJ databases">
        <title>Microbacterium betulae sp. nov., isolated from birch wood.</title>
        <authorList>
            <person name="Pasciak M."/>
            <person name="Pawlik K.J."/>
            <person name="Martynowski D."/>
            <person name="Laczmanski L."/>
            <person name="Ciekot J."/>
            <person name="Szponar B."/>
            <person name="Wojcik-Fatla A."/>
            <person name="Mackiewicz B."/>
            <person name="Farian E."/>
            <person name="Cholewa G."/>
            <person name="Cholewa A."/>
            <person name="Dutkiewicz J."/>
        </authorList>
    </citation>
    <scope>NUCLEOTIDE SEQUENCE [LARGE SCALE GENOMIC DNA]</scope>
    <source>
        <strain evidence="3 4">AB</strain>
    </source>
</reference>
<evidence type="ECO:0000259" key="2">
    <source>
        <dbReference type="Pfam" id="PF00561"/>
    </source>
</evidence>
<evidence type="ECO:0000256" key="1">
    <source>
        <dbReference type="ARBA" id="ARBA00022801"/>
    </source>
</evidence>
<dbReference type="GO" id="GO:0016787">
    <property type="term" value="F:hydrolase activity"/>
    <property type="evidence" value="ECO:0007669"/>
    <property type="project" value="UniProtKB-KW"/>
</dbReference>
<dbReference type="PRINTS" id="PR00412">
    <property type="entry name" value="EPOXHYDRLASE"/>
</dbReference>
<dbReference type="PANTHER" id="PTHR43798:SF31">
    <property type="entry name" value="AB HYDROLASE SUPERFAMILY PROTEIN YCLE"/>
    <property type="match status" value="1"/>
</dbReference>
<dbReference type="InterPro" id="IPR000073">
    <property type="entry name" value="AB_hydrolase_1"/>
</dbReference>
<dbReference type="PRINTS" id="PR00111">
    <property type="entry name" value="ABHYDROLASE"/>
</dbReference>
<accession>A0AA97I7I9</accession>
<feature type="domain" description="AB hydrolase-1" evidence="2">
    <location>
        <begin position="28"/>
        <end position="275"/>
    </location>
</feature>
<keyword evidence="1 3" id="KW-0378">Hydrolase</keyword>
<evidence type="ECO:0000313" key="3">
    <source>
        <dbReference type="EMBL" id="WOF23672.1"/>
    </source>
</evidence>
<sequence length="293" mass="31328">MERRIEIALSWGSVSALEWTHGSAADRAVLLLHGGGTDSASLSWGGIGGRIAGAGYRVIAPDHPGHGRSPSAPWPVTQERLVEHVGEVVDALALERPAIGGLSLGGGMAIGHALRQPGRVSGAMVLGGYGIMPRLGAGWLSRPAQLLGWALVRSGLMPALMRSYASSPARMERGLRDLVRDADRRTPELVAEAMHTLRREGALETFQEWQRDEVLWNRLRTDYSSRLGALRAPVLLVHGESDAGVPLAAARRAERLLPDARLVVAPGAGHWVQRDAPDVAVAAMTGFLDSLER</sequence>
<evidence type="ECO:0000313" key="4">
    <source>
        <dbReference type="Proteomes" id="UP001305498"/>
    </source>
</evidence>
<dbReference type="PANTHER" id="PTHR43798">
    <property type="entry name" value="MONOACYLGLYCEROL LIPASE"/>
    <property type="match status" value="1"/>
</dbReference>
<dbReference type="KEGG" id="mbet:N8K70_03055"/>
<dbReference type="InterPro" id="IPR000639">
    <property type="entry name" value="Epox_hydrolase-like"/>
</dbReference>
<dbReference type="InterPro" id="IPR050266">
    <property type="entry name" value="AB_hydrolase_sf"/>
</dbReference>